<reference evidence="2" key="1">
    <citation type="submission" date="2017-08" db="EMBL/GenBank/DDBJ databases">
        <title>Genomes of multiple Clavibacter strains from different subspecies.</title>
        <authorList>
            <person name="Yuan X.-K."/>
            <person name="Li X.-S."/>
            <person name="Nie J."/>
            <person name="De Boer S.H."/>
        </authorList>
    </citation>
    <scope>NUCLEOTIDE SEQUENCE [LARGE SCALE GENOMIC DNA]</scope>
    <source>
        <strain evidence="2">ATCC 33566</strain>
    </source>
</reference>
<keyword evidence="3" id="KW-1185">Reference proteome</keyword>
<keyword evidence="1" id="KW-0472">Membrane</keyword>
<sequence>MSLSPGGSRAMTCALAVVNAILALAGIVVGALAVSVADGRASIGAMGVALLLGAAIFGTMSALFVVALRRMR</sequence>
<evidence type="ECO:0000256" key="1">
    <source>
        <dbReference type="SAM" id="Phobius"/>
    </source>
</evidence>
<dbReference type="AlphaFoldDB" id="A0A225CKY5"/>
<name>A0A225CKY5_9MICO</name>
<proteinExistence type="predicted"/>
<dbReference type="Proteomes" id="UP000215316">
    <property type="component" value="Unassembled WGS sequence"/>
</dbReference>
<comment type="caution">
    <text evidence="2">The sequence shown here is derived from an EMBL/GenBank/DDBJ whole genome shotgun (WGS) entry which is preliminary data.</text>
</comment>
<evidence type="ECO:0000313" key="2">
    <source>
        <dbReference type="EMBL" id="OQJ62402.1"/>
    </source>
</evidence>
<organism evidence="2 3">
    <name type="scientific">Clavibacter tessellarius</name>
    <dbReference type="NCBI Taxonomy" id="31965"/>
    <lineage>
        <taxon>Bacteria</taxon>
        <taxon>Bacillati</taxon>
        <taxon>Actinomycetota</taxon>
        <taxon>Actinomycetes</taxon>
        <taxon>Micrococcales</taxon>
        <taxon>Microbacteriaceae</taxon>
        <taxon>Clavibacter</taxon>
    </lineage>
</organism>
<keyword evidence="1" id="KW-1133">Transmembrane helix</keyword>
<dbReference type="EMBL" id="MZMQ01000001">
    <property type="protein sequence ID" value="OQJ62402.1"/>
    <property type="molecule type" value="Genomic_DNA"/>
</dbReference>
<gene>
    <name evidence="2" type="ORF">B5P24_04965</name>
</gene>
<feature type="transmembrane region" description="Helical" evidence="1">
    <location>
        <begin position="43"/>
        <end position="68"/>
    </location>
</feature>
<evidence type="ECO:0000313" key="3">
    <source>
        <dbReference type="Proteomes" id="UP000215316"/>
    </source>
</evidence>
<protein>
    <submittedName>
        <fullName evidence="2">Uncharacterized protein</fullName>
    </submittedName>
</protein>
<dbReference type="RefSeq" id="WP_094126913.1">
    <property type="nucleotide sequence ID" value="NZ_CP040788.1"/>
</dbReference>
<accession>A0A225CKY5</accession>
<feature type="transmembrane region" description="Helical" evidence="1">
    <location>
        <begin position="12"/>
        <end position="37"/>
    </location>
</feature>
<keyword evidence="1" id="KW-0812">Transmembrane</keyword>